<dbReference type="Proteomes" id="UP000198406">
    <property type="component" value="Unassembled WGS sequence"/>
</dbReference>
<keyword evidence="9" id="KW-0676">Redox-active center</keyword>
<dbReference type="InterPro" id="IPR038354">
    <property type="entry name" value="VKOR_sf"/>
</dbReference>
<dbReference type="InParanoid" id="A0A1Z5KSP5"/>
<dbReference type="EMBL" id="BDSP01000285">
    <property type="protein sequence ID" value="GAX29115.1"/>
    <property type="molecule type" value="Genomic_DNA"/>
</dbReference>
<feature type="domain" description="Vitamin K epoxide reductase" evidence="11">
    <location>
        <begin position="45"/>
        <end position="185"/>
    </location>
</feature>
<organism evidence="12 13">
    <name type="scientific">Fistulifera solaris</name>
    <name type="common">Oleaginous diatom</name>
    <dbReference type="NCBI Taxonomy" id="1519565"/>
    <lineage>
        <taxon>Eukaryota</taxon>
        <taxon>Sar</taxon>
        <taxon>Stramenopiles</taxon>
        <taxon>Ochrophyta</taxon>
        <taxon>Bacillariophyta</taxon>
        <taxon>Bacillariophyceae</taxon>
        <taxon>Bacillariophycidae</taxon>
        <taxon>Naviculales</taxon>
        <taxon>Naviculaceae</taxon>
        <taxon>Fistulifera</taxon>
    </lineage>
</organism>
<evidence type="ECO:0000313" key="13">
    <source>
        <dbReference type="Proteomes" id="UP000198406"/>
    </source>
</evidence>
<comment type="subcellular location">
    <subcellularLocation>
        <location evidence="1">Membrane</location>
        <topology evidence="1">Multi-pass membrane protein</topology>
    </subcellularLocation>
</comment>
<dbReference type="AlphaFoldDB" id="A0A1Z5KSP5"/>
<keyword evidence="4" id="KW-0874">Quinone</keyword>
<keyword evidence="7 10" id="KW-0472">Membrane</keyword>
<dbReference type="GO" id="GO:0016020">
    <property type="term" value="C:membrane"/>
    <property type="evidence" value="ECO:0007669"/>
    <property type="project" value="UniProtKB-SubCell"/>
</dbReference>
<feature type="transmembrane region" description="Helical" evidence="10">
    <location>
        <begin position="104"/>
        <end position="124"/>
    </location>
</feature>
<dbReference type="SMART" id="SM00756">
    <property type="entry name" value="VKc"/>
    <property type="match status" value="1"/>
</dbReference>
<keyword evidence="3 10" id="KW-0812">Transmembrane</keyword>
<comment type="similarity">
    <text evidence="2">Belongs to the VKOR family.</text>
</comment>
<dbReference type="OrthoDB" id="343052at2759"/>
<keyword evidence="5 10" id="KW-1133">Transmembrane helix</keyword>
<feature type="transmembrane region" description="Helical" evidence="10">
    <location>
        <begin position="136"/>
        <end position="157"/>
    </location>
</feature>
<evidence type="ECO:0000256" key="2">
    <source>
        <dbReference type="ARBA" id="ARBA00006214"/>
    </source>
</evidence>
<keyword evidence="6" id="KW-0560">Oxidoreductase</keyword>
<protein>
    <recommendedName>
        <fullName evidence="11">Vitamin K epoxide reductase domain-containing protein</fullName>
    </recommendedName>
</protein>
<evidence type="ECO:0000256" key="10">
    <source>
        <dbReference type="SAM" id="Phobius"/>
    </source>
</evidence>
<evidence type="ECO:0000313" key="12">
    <source>
        <dbReference type="EMBL" id="GAX29115.1"/>
    </source>
</evidence>
<dbReference type="Pfam" id="PF07884">
    <property type="entry name" value="VKOR"/>
    <property type="match status" value="1"/>
</dbReference>
<dbReference type="SUPFAM" id="SSF52833">
    <property type="entry name" value="Thioredoxin-like"/>
    <property type="match status" value="1"/>
</dbReference>
<evidence type="ECO:0000256" key="8">
    <source>
        <dbReference type="ARBA" id="ARBA00023157"/>
    </source>
</evidence>
<dbReference type="PANTHER" id="PTHR34573:SF1">
    <property type="entry name" value="VITAMIN K EPOXIDE REDUCTASE DOMAIN-CONTAINING PROTEIN"/>
    <property type="match status" value="1"/>
</dbReference>
<dbReference type="InterPro" id="IPR012932">
    <property type="entry name" value="VKOR"/>
</dbReference>
<dbReference type="GO" id="GO:0016491">
    <property type="term" value="F:oxidoreductase activity"/>
    <property type="evidence" value="ECO:0007669"/>
    <property type="project" value="UniProtKB-KW"/>
</dbReference>
<feature type="transmembrane region" description="Helical" evidence="10">
    <location>
        <begin position="195"/>
        <end position="214"/>
    </location>
</feature>
<dbReference type="InterPro" id="IPR036249">
    <property type="entry name" value="Thioredoxin-like_sf"/>
</dbReference>
<sequence>MKPYYSLALVIPLIVTGFNIQPSPRARSISSYPLKATSVDDECWNPRLRRIVGGIAAAGTLETVFLTYSKLTESSAAEQLCSITGGSCSSVLNGPYAVIPGSEIPLAAVGVVAYATVATLALGPTLANKDDDNNRILLTALATAMGVFSVFLMTLLFGVLKESCAFCVASAIFSISMAKLLWLGGCLPEEKAKTGVSASISSGFVAFVAAIVLFTSNIPPTSAVNFAGELVGSSTSLVAGESPPSITTTSSTQAMVLAKKMQTMDTRFYGAFWCSHCFDQKQAMGKEAMEMIPYIECSRDGMNAQTKLCKEKDVPGYPTWEINGKLYPGEKTLDELEEIVKNAALLAR</sequence>
<evidence type="ECO:0000256" key="7">
    <source>
        <dbReference type="ARBA" id="ARBA00023136"/>
    </source>
</evidence>
<dbReference type="InterPro" id="IPR044698">
    <property type="entry name" value="VKOR/LTO1"/>
</dbReference>
<evidence type="ECO:0000256" key="6">
    <source>
        <dbReference type="ARBA" id="ARBA00023002"/>
    </source>
</evidence>
<keyword evidence="8" id="KW-1015">Disulfide bond</keyword>
<dbReference type="Gene3D" id="1.20.1440.130">
    <property type="entry name" value="VKOR domain"/>
    <property type="match status" value="1"/>
</dbReference>
<dbReference type="Gene3D" id="3.40.30.10">
    <property type="entry name" value="Glutaredoxin"/>
    <property type="match status" value="1"/>
</dbReference>
<keyword evidence="13" id="KW-1185">Reference proteome</keyword>
<gene>
    <name evidence="12" type="ORF">FisN_7Hh288</name>
</gene>
<evidence type="ECO:0000256" key="9">
    <source>
        <dbReference type="ARBA" id="ARBA00023284"/>
    </source>
</evidence>
<dbReference type="GO" id="GO:0048038">
    <property type="term" value="F:quinone binding"/>
    <property type="evidence" value="ECO:0007669"/>
    <property type="project" value="UniProtKB-KW"/>
</dbReference>
<evidence type="ECO:0000256" key="1">
    <source>
        <dbReference type="ARBA" id="ARBA00004141"/>
    </source>
</evidence>
<name>A0A1Z5KSP5_FISSO</name>
<evidence type="ECO:0000259" key="11">
    <source>
        <dbReference type="SMART" id="SM00756"/>
    </source>
</evidence>
<proteinExistence type="inferred from homology"/>
<accession>A0A1Z5KSP5</accession>
<comment type="caution">
    <text evidence="12">The sequence shown here is derived from an EMBL/GenBank/DDBJ whole genome shotgun (WGS) entry which is preliminary data.</text>
</comment>
<reference evidence="12 13" key="1">
    <citation type="journal article" date="2015" name="Plant Cell">
        <title>Oil accumulation by the oleaginous diatom Fistulifera solaris as revealed by the genome and transcriptome.</title>
        <authorList>
            <person name="Tanaka T."/>
            <person name="Maeda Y."/>
            <person name="Veluchamy A."/>
            <person name="Tanaka M."/>
            <person name="Abida H."/>
            <person name="Marechal E."/>
            <person name="Bowler C."/>
            <person name="Muto M."/>
            <person name="Sunaga Y."/>
            <person name="Tanaka M."/>
            <person name="Yoshino T."/>
            <person name="Taniguchi T."/>
            <person name="Fukuda Y."/>
            <person name="Nemoto M."/>
            <person name="Matsumoto M."/>
            <person name="Wong P.S."/>
            <person name="Aburatani S."/>
            <person name="Fujibuchi W."/>
        </authorList>
    </citation>
    <scope>NUCLEOTIDE SEQUENCE [LARGE SCALE GENOMIC DNA]</scope>
    <source>
        <strain evidence="12 13">JPCC DA0580</strain>
    </source>
</reference>
<feature type="transmembrane region" description="Helical" evidence="10">
    <location>
        <begin position="163"/>
        <end position="183"/>
    </location>
</feature>
<evidence type="ECO:0000256" key="3">
    <source>
        <dbReference type="ARBA" id="ARBA00022692"/>
    </source>
</evidence>
<dbReference type="CDD" id="cd12916">
    <property type="entry name" value="VKOR_1"/>
    <property type="match status" value="1"/>
</dbReference>
<dbReference type="PANTHER" id="PTHR34573">
    <property type="entry name" value="VKC DOMAIN-CONTAINING PROTEIN"/>
    <property type="match status" value="1"/>
</dbReference>
<evidence type="ECO:0000256" key="4">
    <source>
        <dbReference type="ARBA" id="ARBA00022719"/>
    </source>
</evidence>
<evidence type="ECO:0000256" key="5">
    <source>
        <dbReference type="ARBA" id="ARBA00022989"/>
    </source>
</evidence>